<dbReference type="GO" id="GO:0006313">
    <property type="term" value="P:DNA transposition"/>
    <property type="evidence" value="ECO:0007669"/>
    <property type="project" value="InterPro"/>
</dbReference>
<dbReference type="SMART" id="SM01321">
    <property type="entry name" value="Y1_Tnp"/>
    <property type="match status" value="1"/>
</dbReference>
<dbReference type="Gene3D" id="3.30.70.1290">
    <property type="entry name" value="Transposase IS200-like"/>
    <property type="match status" value="1"/>
</dbReference>
<organism evidence="2 3">
    <name type="scientific">endosymbiont of Bathymodiolus septemdierum str. Myojin knoll</name>
    <dbReference type="NCBI Taxonomy" id="1303921"/>
    <lineage>
        <taxon>Bacteria</taxon>
        <taxon>Pseudomonadati</taxon>
        <taxon>Pseudomonadota</taxon>
        <taxon>Gammaproteobacteria</taxon>
        <taxon>sulfur-oxidizing symbionts</taxon>
    </lineage>
</organism>
<evidence type="ECO:0000259" key="1">
    <source>
        <dbReference type="SMART" id="SM01321"/>
    </source>
</evidence>
<evidence type="ECO:0000313" key="2">
    <source>
        <dbReference type="EMBL" id="BAS67850.1"/>
    </source>
</evidence>
<protein>
    <submittedName>
        <fullName evidence="2">Transposase</fullName>
    </submittedName>
</protein>
<dbReference type="PANTHER" id="PTHR34322:SF2">
    <property type="entry name" value="TRANSPOSASE IS200-LIKE DOMAIN-CONTAINING PROTEIN"/>
    <property type="match status" value="1"/>
</dbReference>
<accession>A0A0P0URI1</accession>
<reference evidence="2 3" key="1">
    <citation type="journal article" date="2000" name="Mar. Ecol. Prog. Ser.">
        <title>Phylogenetic characterization of endosymbionts in three hydrothermal vent mussels: influence on host distributions.</title>
        <authorList>
            <person name="Fujiwara Y."/>
            <person name="Takai K."/>
            <person name="Uematsu K."/>
            <person name="Tsuchida S."/>
            <person name="Hunt J.C."/>
            <person name="Hashimoto J."/>
        </authorList>
    </citation>
    <scope>NUCLEOTIDE SEQUENCE [LARGE SCALE GENOMIC DNA]</scope>
    <source>
        <strain evidence="2 3">Myojin Knoll</strain>
    </source>
</reference>
<reference evidence="2 3" key="2">
    <citation type="journal article" date="2016" name="ISME J.">
        <title>Heterogeneous composition of key metabolic gene clusters in a vent mussel symbiont population.</title>
        <authorList>
            <person name="Ikuta T."/>
            <person name="Takaki Y."/>
            <person name="Nagai Y."/>
            <person name="Shimamura S."/>
            <person name="Tsuda M."/>
            <person name="Kawagucci S."/>
            <person name="Aoki Y."/>
            <person name="Inoue K."/>
            <person name="Teruya M."/>
            <person name="Satou K."/>
            <person name="Teruya K."/>
            <person name="Shimoji M."/>
            <person name="Tamotsu H."/>
            <person name="Hirano T."/>
            <person name="Maruyama T."/>
            <person name="Yoshida T."/>
        </authorList>
    </citation>
    <scope>NUCLEOTIDE SEQUENCE [LARGE SCALE GENOMIC DNA]</scope>
    <source>
        <strain evidence="2 3">Myojin Knoll</strain>
    </source>
</reference>
<keyword evidence="3" id="KW-1185">Reference proteome</keyword>
<evidence type="ECO:0000313" key="3">
    <source>
        <dbReference type="Proteomes" id="UP000067399"/>
    </source>
</evidence>
<dbReference type="InterPro" id="IPR002686">
    <property type="entry name" value="Transposase_17"/>
</dbReference>
<gene>
    <name evidence="2" type="ORF">BSEPE_0858</name>
</gene>
<dbReference type="GO" id="GO:0004803">
    <property type="term" value="F:transposase activity"/>
    <property type="evidence" value="ECO:0007669"/>
    <property type="project" value="InterPro"/>
</dbReference>
<dbReference type="SUPFAM" id="SSF143422">
    <property type="entry name" value="Transposase IS200-like"/>
    <property type="match status" value="1"/>
</dbReference>
<dbReference type="Pfam" id="PF01797">
    <property type="entry name" value="Y1_Tnp"/>
    <property type="match status" value="1"/>
</dbReference>
<dbReference type="GO" id="GO:0003677">
    <property type="term" value="F:DNA binding"/>
    <property type="evidence" value="ECO:0007669"/>
    <property type="project" value="InterPro"/>
</dbReference>
<dbReference type="PANTHER" id="PTHR34322">
    <property type="entry name" value="TRANSPOSASE, Y1_TNP DOMAIN-CONTAINING"/>
    <property type="match status" value="1"/>
</dbReference>
<dbReference type="KEGG" id="ebh:BSEPE_0858"/>
<sequence length="199" mass="23845">MRMQVFDDKEDYEFFLKLLQIGLQRENIELHAYCLMPNHFHLLLIPQSENSLSKFMQWVMTSHVRYYHKKNKTSGHIWQGRFKSFIVEKDNYYLTLLRYIEANALRANLSKFAQDWQYGSLAERVFKNRTLLHPPYLKLDDWTAYVNTPIYQKELDKIRNSVNRQAPLGNKNWTIKIAKKYGLLSTLKARGRPKNEKKL</sequence>
<name>A0A0P0URI1_9GAMM</name>
<dbReference type="STRING" id="1303921.BSEPE_0858"/>
<proteinExistence type="predicted"/>
<feature type="domain" description="Transposase IS200-like" evidence="1">
    <location>
        <begin position="1"/>
        <end position="103"/>
    </location>
</feature>
<dbReference type="AlphaFoldDB" id="A0A0P0URI1"/>
<dbReference type="InterPro" id="IPR036515">
    <property type="entry name" value="Transposase_17_sf"/>
</dbReference>
<dbReference type="EMBL" id="AP013042">
    <property type="protein sequence ID" value="BAS67850.1"/>
    <property type="molecule type" value="Genomic_DNA"/>
</dbReference>
<dbReference type="Proteomes" id="UP000067399">
    <property type="component" value="Chromosome"/>
</dbReference>